<organism evidence="3 4">
    <name type="scientific">Cylindrospermum stagnale PCC 7417</name>
    <dbReference type="NCBI Taxonomy" id="56107"/>
    <lineage>
        <taxon>Bacteria</taxon>
        <taxon>Bacillati</taxon>
        <taxon>Cyanobacteriota</taxon>
        <taxon>Cyanophyceae</taxon>
        <taxon>Nostocales</taxon>
        <taxon>Nostocaceae</taxon>
        <taxon>Cylindrospermum</taxon>
    </lineage>
</organism>
<dbReference type="OrthoDB" id="580957at2"/>
<protein>
    <recommendedName>
        <fullName evidence="5">WD-40 repeat-containing protein</fullName>
    </recommendedName>
</protein>
<dbReference type="RefSeq" id="WP_015208890.1">
    <property type="nucleotide sequence ID" value="NC_019757.1"/>
</dbReference>
<dbReference type="AlphaFoldDB" id="K9X1N0"/>
<keyword evidence="2" id="KW-0472">Membrane</keyword>
<reference evidence="3 4" key="1">
    <citation type="submission" date="2012-06" db="EMBL/GenBank/DDBJ databases">
        <title>Finished chromosome of genome of Cylindrospermum stagnale PCC 7417.</title>
        <authorList>
            <consortium name="US DOE Joint Genome Institute"/>
            <person name="Gugger M."/>
            <person name="Coursin T."/>
            <person name="Rippka R."/>
            <person name="Tandeau De Marsac N."/>
            <person name="Huntemann M."/>
            <person name="Wei C.-L."/>
            <person name="Han J."/>
            <person name="Detter J.C."/>
            <person name="Han C."/>
            <person name="Tapia R."/>
            <person name="Chen A."/>
            <person name="Kyrpides N."/>
            <person name="Mavromatis K."/>
            <person name="Markowitz V."/>
            <person name="Szeto E."/>
            <person name="Ivanova N."/>
            <person name="Pagani I."/>
            <person name="Pati A."/>
            <person name="Goodwin L."/>
            <person name="Nordberg H.P."/>
            <person name="Cantor M.N."/>
            <person name="Hua S.X."/>
            <person name="Woyke T."/>
            <person name="Kerfeld C.A."/>
        </authorList>
    </citation>
    <scope>NUCLEOTIDE SEQUENCE [LARGE SCALE GENOMIC DNA]</scope>
    <source>
        <strain evidence="3 4">PCC 7417</strain>
    </source>
</reference>
<keyword evidence="4" id="KW-1185">Reference proteome</keyword>
<proteinExistence type="predicted"/>
<dbReference type="KEGG" id="csg:Cylst_3500"/>
<evidence type="ECO:0000313" key="3">
    <source>
        <dbReference type="EMBL" id="AFZ25642.1"/>
    </source>
</evidence>
<dbReference type="Proteomes" id="UP000010475">
    <property type="component" value="Chromosome"/>
</dbReference>
<dbReference type="EMBL" id="CP003642">
    <property type="protein sequence ID" value="AFZ25642.1"/>
    <property type="molecule type" value="Genomic_DNA"/>
</dbReference>
<sequence length="608" mass="68508">MNLETRPGYEYQVGGSLPVDAQTYVIRQADSNLYQSLKAGDFCYVLNSRQMGKSSLRVQVMQRLQTEGFACAVIDITAIGTADITPEQWYAGVIDSLVGSFNLYTNFDLDIWWNDNGLLSPVQRFSKFIKTVLLKQITEKIVIFIDEIDSILSLQFELDDFFAVIRDCYNRRADQPEYNRLTFALLGVSTPSDLIQDRRRTPFNIGKAIDVTGFQLQEVQPLAAGLVGVGNSQELMQAILNWTGGQPFLTQKVCKLVVQELKNDLSSNLAERGVRELVRRRIIENWEGQDEPEHLKTIRDRIWQSGEQRTGRLLGLCQQILRQGGIVADDSPEQAELRLTGLVVKRDSKLQIYNQIYAEVFNREWCDKILAKLRPYSDVLSAWVESERLDESRLLRGKTLQDAQEWSVGKSLGDLDYQFLAASQELETRDVKKRLEVEEQAKLVLVEANRKAKRQIRIGSVVLGFALVGAVASFIVTQISLKTSNDAIATAKQAKLETDNAQADLKKAQAENEQISQQAKDAAGRRKTAEAKTKQANVQLNAAKVNLAKASQQVSQNYLHLASFPFVMIALGNVLLNNPRRINSEANNQSRLKTTEKEFQSVLTDFSY</sequence>
<accession>K9X1N0</accession>
<evidence type="ECO:0000313" key="4">
    <source>
        <dbReference type="Proteomes" id="UP000010475"/>
    </source>
</evidence>
<dbReference type="SUPFAM" id="SSF52540">
    <property type="entry name" value="P-loop containing nucleoside triphosphate hydrolases"/>
    <property type="match status" value="1"/>
</dbReference>
<dbReference type="PATRIC" id="fig|56107.3.peg.3848"/>
<evidence type="ECO:0000256" key="2">
    <source>
        <dbReference type="SAM" id="Phobius"/>
    </source>
</evidence>
<evidence type="ECO:0008006" key="5">
    <source>
        <dbReference type="Google" id="ProtNLM"/>
    </source>
</evidence>
<keyword evidence="1" id="KW-0175">Coiled coil</keyword>
<dbReference type="STRING" id="56107.Cylst_3500"/>
<feature type="coiled-coil region" evidence="1">
    <location>
        <begin position="491"/>
        <end position="553"/>
    </location>
</feature>
<feature type="transmembrane region" description="Helical" evidence="2">
    <location>
        <begin position="558"/>
        <end position="576"/>
    </location>
</feature>
<dbReference type="eggNOG" id="COG1566">
    <property type="taxonomic scope" value="Bacteria"/>
</dbReference>
<dbReference type="HOGENOM" id="CLU_016607_2_0_3"/>
<gene>
    <name evidence="3" type="ORF">Cylst_3500</name>
</gene>
<keyword evidence="2" id="KW-0812">Transmembrane</keyword>
<dbReference type="Gene3D" id="3.40.50.300">
    <property type="entry name" value="P-loop containing nucleotide triphosphate hydrolases"/>
    <property type="match status" value="1"/>
</dbReference>
<feature type="transmembrane region" description="Helical" evidence="2">
    <location>
        <begin position="458"/>
        <end position="476"/>
    </location>
</feature>
<name>K9X1N0_9NOST</name>
<dbReference type="InterPro" id="IPR027417">
    <property type="entry name" value="P-loop_NTPase"/>
</dbReference>
<dbReference type="Pfam" id="PF14516">
    <property type="entry name" value="AAA_35"/>
    <property type="match status" value="1"/>
</dbReference>
<keyword evidence="2" id="KW-1133">Transmembrane helix</keyword>
<dbReference type="eggNOG" id="COG1672">
    <property type="taxonomic scope" value="Bacteria"/>
</dbReference>
<evidence type="ECO:0000256" key="1">
    <source>
        <dbReference type="SAM" id="Coils"/>
    </source>
</evidence>